<dbReference type="HOGENOM" id="CLU_2802979_0_0_11"/>
<sequence length="67" mass="7830">MLVFAKSRHLGLIQEWKREFAQINHGDPRITRVLEQLDDVFTKLITNSNRPDTANYEENVATHTPRP</sequence>
<keyword evidence="2" id="KW-1185">Reference proteome</keyword>
<gene>
    <name evidence="1" type="ordered locus">AS9A_3423</name>
</gene>
<dbReference type="EMBL" id="CP002786">
    <property type="protein sequence ID" value="AEF41864.1"/>
    <property type="molecule type" value="Genomic_DNA"/>
</dbReference>
<organism evidence="1 2">
    <name type="scientific">Hoyosella subflava (strain DSM 45089 / JCM 17490 / NBRC 109087 / DQS3-9A1)</name>
    <name type="common">Amycolicicoccus subflavus</name>
    <dbReference type="NCBI Taxonomy" id="443218"/>
    <lineage>
        <taxon>Bacteria</taxon>
        <taxon>Bacillati</taxon>
        <taxon>Actinomycetota</taxon>
        <taxon>Actinomycetes</taxon>
        <taxon>Mycobacteriales</taxon>
        <taxon>Hoyosellaceae</taxon>
        <taxon>Hoyosella</taxon>
    </lineage>
</organism>
<name>F6EQ44_HOYSD</name>
<protein>
    <submittedName>
        <fullName evidence="1">Uncharacterized protein</fullName>
    </submittedName>
</protein>
<accession>F6EQ44</accession>
<proteinExistence type="predicted"/>
<reference evidence="1 2" key="1">
    <citation type="journal article" date="2011" name="J. Bacteriol.">
        <title>Complete genome sequence of Amycolicicoccus subflavus DQS3-9A1T, an actinomycete isolated from crude oil-polluted soil.</title>
        <authorList>
            <person name="Cai M."/>
            <person name="Chen W.M."/>
            <person name="Nie Y."/>
            <person name="Chi C.Q."/>
            <person name="Wang Y.N."/>
            <person name="Tang Y.Q."/>
            <person name="Li G.Y."/>
            <person name="Wu X.L."/>
        </authorList>
    </citation>
    <scope>NUCLEOTIDE SEQUENCE [LARGE SCALE GENOMIC DNA]</scope>
    <source>
        <strain evidence="2">DSM 45089 / DQS3-9A1</strain>
    </source>
</reference>
<dbReference type="KEGG" id="asd:AS9A_3423"/>
<evidence type="ECO:0000313" key="2">
    <source>
        <dbReference type="Proteomes" id="UP000009235"/>
    </source>
</evidence>
<dbReference type="AlphaFoldDB" id="F6EQ44"/>
<dbReference type="Proteomes" id="UP000009235">
    <property type="component" value="Chromosome"/>
</dbReference>
<evidence type="ECO:0000313" key="1">
    <source>
        <dbReference type="EMBL" id="AEF41864.1"/>
    </source>
</evidence>